<dbReference type="GeneID" id="80895504"/>
<dbReference type="Proteomes" id="UP001144673">
    <property type="component" value="Unassembled WGS sequence"/>
</dbReference>
<name>A0A9W8QII4_AKAMU</name>
<dbReference type="RefSeq" id="XP_056057443.1">
    <property type="nucleotide sequence ID" value="XM_056197315.1"/>
</dbReference>
<reference evidence="1" key="1">
    <citation type="journal article" date="2023" name="Access Microbiol">
        <title>De-novo genome assembly for Akanthomyces muscarius, a biocontrol agent of insect agricultural pests.</title>
        <authorList>
            <person name="Erdos Z."/>
            <person name="Studholme D.J."/>
            <person name="Raymond B."/>
            <person name="Sharma M."/>
        </authorList>
    </citation>
    <scope>NUCLEOTIDE SEQUENCE</scope>
    <source>
        <strain evidence="1">Ve6</strain>
    </source>
</reference>
<keyword evidence="2" id="KW-1185">Reference proteome</keyword>
<organism evidence="1 2">
    <name type="scientific">Akanthomyces muscarius</name>
    <name type="common">Entomopathogenic fungus</name>
    <name type="synonym">Lecanicillium muscarium</name>
    <dbReference type="NCBI Taxonomy" id="2231603"/>
    <lineage>
        <taxon>Eukaryota</taxon>
        <taxon>Fungi</taxon>
        <taxon>Dikarya</taxon>
        <taxon>Ascomycota</taxon>
        <taxon>Pezizomycotina</taxon>
        <taxon>Sordariomycetes</taxon>
        <taxon>Hypocreomycetidae</taxon>
        <taxon>Hypocreales</taxon>
        <taxon>Cordycipitaceae</taxon>
        <taxon>Akanthomyces</taxon>
    </lineage>
</organism>
<gene>
    <name evidence="1" type="ORF">LMH87_008345</name>
</gene>
<dbReference type="KEGG" id="amus:LMH87_008345"/>
<sequence length="138" mass="14999">MFGRCAQYDFLAIPRLSTSQPASEQACPSYQLIDARGALEPRGTPLMFQRILTNTINASMHLLTNPAALGQTRPLGPINLGATVIPQGIEKLCARATEAIVSVVLVGNPSRDPVKLCNTGRQENHDYRTTYDRFAAEG</sequence>
<protein>
    <submittedName>
        <fullName evidence="1">Uncharacterized protein</fullName>
    </submittedName>
</protein>
<proteinExistence type="predicted"/>
<evidence type="ECO:0000313" key="2">
    <source>
        <dbReference type="Proteomes" id="UP001144673"/>
    </source>
</evidence>
<accession>A0A9W8QII4</accession>
<dbReference type="AlphaFoldDB" id="A0A9W8QII4"/>
<evidence type="ECO:0000313" key="1">
    <source>
        <dbReference type="EMBL" id="KAJ4159444.1"/>
    </source>
</evidence>
<dbReference type="EMBL" id="JAJHUN010000005">
    <property type="protein sequence ID" value="KAJ4159444.1"/>
    <property type="molecule type" value="Genomic_DNA"/>
</dbReference>
<comment type="caution">
    <text evidence="1">The sequence shown here is derived from an EMBL/GenBank/DDBJ whole genome shotgun (WGS) entry which is preliminary data.</text>
</comment>